<organism evidence="2 3">
    <name type="scientific">Patella caerulea</name>
    <name type="common">Rayed Mediterranean limpet</name>
    <dbReference type="NCBI Taxonomy" id="87958"/>
    <lineage>
        <taxon>Eukaryota</taxon>
        <taxon>Metazoa</taxon>
        <taxon>Spiralia</taxon>
        <taxon>Lophotrochozoa</taxon>
        <taxon>Mollusca</taxon>
        <taxon>Gastropoda</taxon>
        <taxon>Patellogastropoda</taxon>
        <taxon>Patelloidea</taxon>
        <taxon>Patellidae</taxon>
        <taxon>Patella</taxon>
    </lineage>
</organism>
<proteinExistence type="predicted"/>
<evidence type="ECO:0000259" key="1">
    <source>
        <dbReference type="Pfam" id="PF20231"/>
    </source>
</evidence>
<sequence length="193" mass="22116">MLLAGSHTRIERCENLSPVVVEFFHTLQDFLEKLCKKFLIINKSRDKGTLAHIRVIIQRSNVNGQVKSRFKQHEDFISTVGKAYLIEMIQEYFGIENVDSLPTKNTPPKNVEFFHEKRLQMVFDNILDKFMDEVLTVFDLEQSIASTIQLELNIDDKKHIVTAVVNDIDAVKTASALLSIEGAQPFRLVIPRS</sequence>
<dbReference type="InterPro" id="IPR046496">
    <property type="entry name" value="DUF6589"/>
</dbReference>
<dbReference type="Proteomes" id="UP001347796">
    <property type="component" value="Unassembled WGS sequence"/>
</dbReference>
<name>A0AAN8GA18_PATCE</name>
<gene>
    <name evidence="2" type="ORF">SNE40_019957</name>
</gene>
<evidence type="ECO:0000313" key="3">
    <source>
        <dbReference type="Proteomes" id="UP001347796"/>
    </source>
</evidence>
<feature type="domain" description="DUF6589" evidence="1">
    <location>
        <begin position="5"/>
        <end position="132"/>
    </location>
</feature>
<accession>A0AAN8GA18</accession>
<reference evidence="2 3" key="1">
    <citation type="submission" date="2024-01" db="EMBL/GenBank/DDBJ databases">
        <title>The genome of the rayed Mediterranean limpet Patella caerulea (Linnaeus, 1758).</title>
        <authorList>
            <person name="Anh-Thu Weber A."/>
            <person name="Halstead-Nussloch G."/>
        </authorList>
    </citation>
    <scope>NUCLEOTIDE SEQUENCE [LARGE SCALE GENOMIC DNA]</scope>
    <source>
        <strain evidence="2">AATW-2023a</strain>
        <tissue evidence="2">Whole specimen</tissue>
    </source>
</reference>
<comment type="caution">
    <text evidence="2">The sequence shown here is derived from an EMBL/GenBank/DDBJ whole genome shotgun (WGS) entry which is preliminary data.</text>
</comment>
<dbReference type="Pfam" id="PF20231">
    <property type="entry name" value="DUF6589"/>
    <property type="match status" value="1"/>
</dbReference>
<dbReference type="AlphaFoldDB" id="A0AAN8GA18"/>
<keyword evidence="3" id="KW-1185">Reference proteome</keyword>
<evidence type="ECO:0000313" key="2">
    <source>
        <dbReference type="EMBL" id="KAK6168775.1"/>
    </source>
</evidence>
<dbReference type="EMBL" id="JAZGQO010000015">
    <property type="protein sequence ID" value="KAK6168775.1"/>
    <property type="molecule type" value="Genomic_DNA"/>
</dbReference>
<protein>
    <recommendedName>
        <fullName evidence="1">DUF6589 domain-containing protein</fullName>
    </recommendedName>
</protein>